<keyword evidence="7 8" id="KW-0472">Membrane</keyword>
<dbReference type="GO" id="GO:0043190">
    <property type="term" value="C:ATP-binding cassette (ABC) transporter complex"/>
    <property type="evidence" value="ECO:0007669"/>
    <property type="project" value="TreeGrafter"/>
</dbReference>
<name>A0A174LCW7_9FIRM</name>
<dbReference type="InterPro" id="IPR050095">
    <property type="entry name" value="ECF_ABC_transporter_ATP-bd"/>
</dbReference>
<accession>A0A174LCW7</accession>
<evidence type="ECO:0000259" key="9">
    <source>
        <dbReference type="PROSITE" id="PS50893"/>
    </source>
</evidence>
<dbReference type="GO" id="GO:0005524">
    <property type="term" value="F:ATP binding"/>
    <property type="evidence" value="ECO:0007669"/>
    <property type="project" value="UniProtKB-UniRule"/>
</dbReference>
<comment type="subcellular location">
    <subcellularLocation>
        <location evidence="1 8">Cell membrane</location>
        <topology evidence="1 8">Peripheral membrane protein</topology>
    </subcellularLocation>
</comment>
<dbReference type="GeneID" id="96227956"/>
<dbReference type="OrthoDB" id="2035889at2"/>
<keyword evidence="3 8" id="KW-1003">Cell membrane</keyword>
<dbReference type="GO" id="GO:0042626">
    <property type="term" value="F:ATPase-coupled transmembrane transporter activity"/>
    <property type="evidence" value="ECO:0007669"/>
    <property type="project" value="TreeGrafter"/>
</dbReference>
<reference evidence="10 12" key="1">
    <citation type="submission" date="2015-09" db="EMBL/GenBank/DDBJ databases">
        <authorList>
            <consortium name="Pathogen Informatics"/>
        </authorList>
    </citation>
    <scope>NUCLEOTIDE SEQUENCE [LARGE SCALE GENOMIC DNA]</scope>
    <source>
        <strain evidence="10 12">2789STDY5834914</strain>
    </source>
</reference>
<dbReference type="Proteomes" id="UP000095485">
    <property type="component" value="Unassembled WGS sequence"/>
</dbReference>
<evidence type="ECO:0000256" key="5">
    <source>
        <dbReference type="ARBA" id="ARBA00022840"/>
    </source>
</evidence>
<comment type="subunit">
    <text evidence="8">Forms a stable energy-coupling factor (ECF) transporter complex composed of 2 membrane-embedded substrate-binding proteins (S component), 2 ATP-binding proteins (A component) and 2 transmembrane proteins (T component).</text>
</comment>
<dbReference type="PANTHER" id="PTHR43553:SF27">
    <property type="entry name" value="ENERGY-COUPLING FACTOR TRANSPORTER ATP-BINDING PROTEIN ECFA2"/>
    <property type="match status" value="1"/>
</dbReference>
<keyword evidence="2 8" id="KW-0813">Transport</keyword>
<dbReference type="EC" id="7.-.-.-" evidence="8"/>
<keyword evidence="5 8" id="KW-0067">ATP-binding</keyword>
<dbReference type="STRING" id="88431.ERS852423_00727"/>
<dbReference type="InterPro" id="IPR015856">
    <property type="entry name" value="ABC_transpr_CbiO/EcfA_su"/>
</dbReference>
<evidence type="ECO:0000256" key="8">
    <source>
        <dbReference type="RuleBase" id="RU365104"/>
    </source>
</evidence>
<dbReference type="NCBIfam" id="TIGR04521">
    <property type="entry name" value="ECF_ATPase_2"/>
    <property type="match status" value="1"/>
</dbReference>
<comment type="similarity">
    <text evidence="8">Belongs to the ABC transporter superfamily. Energy-coupling factor EcfA family.</text>
</comment>
<evidence type="ECO:0000313" key="10">
    <source>
        <dbReference type="EMBL" id="CUP20367.1"/>
    </source>
</evidence>
<dbReference type="RefSeq" id="WP_055281891.1">
    <property type="nucleotide sequence ID" value="NZ_CABMEZ010000004.1"/>
</dbReference>
<evidence type="ECO:0000256" key="1">
    <source>
        <dbReference type="ARBA" id="ARBA00004202"/>
    </source>
</evidence>
<dbReference type="Gene3D" id="3.40.50.300">
    <property type="entry name" value="P-loop containing nucleotide triphosphate hydrolases"/>
    <property type="match status" value="1"/>
</dbReference>
<organism evidence="10 12">
    <name type="scientific">Dorea longicatena</name>
    <dbReference type="NCBI Taxonomy" id="88431"/>
    <lineage>
        <taxon>Bacteria</taxon>
        <taxon>Bacillati</taxon>
        <taxon>Bacillota</taxon>
        <taxon>Clostridia</taxon>
        <taxon>Lachnospirales</taxon>
        <taxon>Lachnospiraceae</taxon>
        <taxon>Dorea</taxon>
    </lineage>
</organism>
<dbReference type="SMART" id="SM00382">
    <property type="entry name" value="AAA"/>
    <property type="match status" value="1"/>
</dbReference>
<evidence type="ECO:0000313" key="11">
    <source>
        <dbReference type="EMBL" id="RGO33541.1"/>
    </source>
</evidence>
<keyword evidence="10" id="KW-0378">Hydrolase</keyword>
<dbReference type="FunFam" id="3.40.50.300:FF:000224">
    <property type="entry name" value="Energy-coupling factor transporter ATP-binding protein EcfA"/>
    <property type="match status" value="1"/>
</dbReference>
<dbReference type="PROSITE" id="PS00211">
    <property type="entry name" value="ABC_TRANSPORTER_1"/>
    <property type="match status" value="1"/>
</dbReference>
<dbReference type="AlphaFoldDB" id="A0A174LCW7"/>
<dbReference type="EMBL" id="CZAY01000004">
    <property type="protein sequence ID" value="CUP20367.1"/>
    <property type="molecule type" value="Genomic_DNA"/>
</dbReference>
<dbReference type="InterPro" id="IPR003439">
    <property type="entry name" value="ABC_transporter-like_ATP-bd"/>
</dbReference>
<proteinExistence type="inferred from homology"/>
<reference evidence="11 13" key="2">
    <citation type="submission" date="2018-08" db="EMBL/GenBank/DDBJ databases">
        <title>A genome reference for cultivated species of the human gut microbiota.</title>
        <authorList>
            <person name="Zou Y."/>
            <person name="Xue W."/>
            <person name="Luo G."/>
        </authorList>
    </citation>
    <scope>NUCLEOTIDE SEQUENCE [LARGE SCALE GENOMIC DNA]</scope>
    <source>
        <strain evidence="11 13">OM02-16</strain>
    </source>
</reference>
<dbReference type="SUPFAM" id="SSF52540">
    <property type="entry name" value="P-loop containing nucleoside triphosphate hydrolases"/>
    <property type="match status" value="1"/>
</dbReference>
<comment type="function">
    <text evidence="8">ATP-binding (A) component of a common energy-coupling factor (ECF) ABC-transporter complex.</text>
</comment>
<dbReference type="Proteomes" id="UP000261285">
    <property type="component" value="Unassembled WGS sequence"/>
</dbReference>
<evidence type="ECO:0000256" key="6">
    <source>
        <dbReference type="ARBA" id="ARBA00022967"/>
    </source>
</evidence>
<protein>
    <recommendedName>
        <fullName evidence="8">Energy-coupling factor transporter ATP-binding protein EcfA2</fullName>
        <ecNumber evidence="8">7.-.-.-</ecNumber>
    </recommendedName>
</protein>
<feature type="domain" description="ABC transporter" evidence="9">
    <location>
        <begin position="2"/>
        <end position="243"/>
    </location>
</feature>
<dbReference type="Pfam" id="PF00005">
    <property type="entry name" value="ABC_tran"/>
    <property type="match status" value="1"/>
</dbReference>
<evidence type="ECO:0000256" key="4">
    <source>
        <dbReference type="ARBA" id="ARBA00022741"/>
    </source>
</evidence>
<dbReference type="PANTHER" id="PTHR43553">
    <property type="entry name" value="HEAVY METAL TRANSPORTER"/>
    <property type="match status" value="1"/>
</dbReference>
<gene>
    <name evidence="10" type="primary">ecfA2_1</name>
    <name evidence="11" type="ORF">DXB16_06160</name>
    <name evidence="10" type="ORF">ERS852526_00653</name>
</gene>
<sequence length="285" mass="31932">MLQGKHITFSYQDPAKGKTDVLADVSFEIREHDFIGLIGASGSGKTTLIKHLNGLLKAESGEIFFKGKNIYSKKYPLSELRKKVGLVFQYPEQQLFGRTILKDVMYGPLNLGMSEEEAGKLAKESLELVGIPEEYYQMSPMELSGGQKRCAAIAGVLAMQPEILVLDEPAAGLDPETKHEIFELLCRIREKRNNAIVLVSHHMEDVAQFANRVWVMYKGKIAMDGTPEEVYSRVEELEEMNIGIPQITHLTYSLIKEGVPLPRPAISVEEAEKMLAEILKEEKPL</sequence>
<dbReference type="CDD" id="cd03225">
    <property type="entry name" value="ABC_cobalt_CbiO_domain1"/>
    <property type="match status" value="1"/>
</dbReference>
<dbReference type="EMBL" id="QSVN01000004">
    <property type="protein sequence ID" value="RGO33541.1"/>
    <property type="molecule type" value="Genomic_DNA"/>
</dbReference>
<evidence type="ECO:0000313" key="12">
    <source>
        <dbReference type="Proteomes" id="UP000095485"/>
    </source>
</evidence>
<dbReference type="InterPro" id="IPR027417">
    <property type="entry name" value="P-loop_NTPase"/>
</dbReference>
<evidence type="ECO:0000256" key="7">
    <source>
        <dbReference type="ARBA" id="ARBA00023136"/>
    </source>
</evidence>
<dbReference type="InterPro" id="IPR017871">
    <property type="entry name" value="ABC_transporter-like_CS"/>
</dbReference>
<evidence type="ECO:0000313" key="13">
    <source>
        <dbReference type="Proteomes" id="UP000261285"/>
    </source>
</evidence>
<dbReference type="InterPro" id="IPR030946">
    <property type="entry name" value="EcfA2"/>
</dbReference>
<dbReference type="PROSITE" id="PS50893">
    <property type="entry name" value="ABC_TRANSPORTER_2"/>
    <property type="match status" value="1"/>
</dbReference>
<evidence type="ECO:0000256" key="2">
    <source>
        <dbReference type="ARBA" id="ARBA00022448"/>
    </source>
</evidence>
<keyword evidence="4 8" id="KW-0547">Nucleotide-binding</keyword>
<keyword evidence="6" id="KW-1278">Translocase</keyword>
<evidence type="ECO:0000256" key="3">
    <source>
        <dbReference type="ARBA" id="ARBA00022475"/>
    </source>
</evidence>
<dbReference type="InterPro" id="IPR003593">
    <property type="entry name" value="AAA+_ATPase"/>
</dbReference>
<dbReference type="GO" id="GO:0016887">
    <property type="term" value="F:ATP hydrolysis activity"/>
    <property type="evidence" value="ECO:0007669"/>
    <property type="project" value="InterPro"/>
</dbReference>